<dbReference type="PIRSF" id="PIRSF006060">
    <property type="entry name" value="AA_transporter"/>
    <property type="match status" value="1"/>
</dbReference>
<evidence type="ECO:0000256" key="4">
    <source>
        <dbReference type="ARBA" id="ARBA00023136"/>
    </source>
</evidence>
<dbReference type="InterPro" id="IPR050598">
    <property type="entry name" value="AminoAcid_Transporter"/>
</dbReference>
<proteinExistence type="predicted"/>
<feature type="transmembrane region" description="Helical" evidence="5">
    <location>
        <begin position="346"/>
        <end position="365"/>
    </location>
</feature>
<feature type="transmembrane region" description="Helical" evidence="5">
    <location>
        <begin position="134"/>
        <end position="151"/>
    </location>
</feature>
<dbReference type="Proteomes" id="UP000004956">
    <property type="component" value="Unassembled WGS sequence"/>
</dbReference>
<gene>
    <name evidence="6" type="ORF">HMPREF9440_00299</name>
</gene>
<feature type="transmembrane region" description="Helical" evidence="5">
    <location>
        <begin position="93"/>
        <end position="122"/>
    </location>
</feature>
<dbReference type="GO" id="GO:0015179">
    <property type="term" value="F:L-amino acid transmembrane transporter activity"/>
    <property type="evidence" value="ECO:0007669"/>
    <property type="project" value="TreeGrafter"/>
</dbReference>
<keyword evidence="7" id="KW-1185">Reference proteome</keyword>
<feature type="transmembrane region" description="Helical" evidence="5">
    <location>
        <begin position="430"/>
        <end position="449"/>
    </location>
</feature>
<dbReference type="AlphaFoldDB" id="H3KC49"/>
<dbReference type="RefSeq" id="WP_008540728.1">
    <property type="nucleotide sequence ID" value="NZ_JH604867.1"/>
</dbReference>
<comment type="caution">
    <text evidence="6">The sequence shown here is derived from an EMBL/GenBank/DDBJ whole genome shotgun (WGS) entry which is preliminary data.</text>
</comment>
<keyword evidence="4 5" id="KW-0472">Membrane</keyword>
<dbReference type="EMBL" id="AFBQ01000035">
    <property type="protein sequence ID" value="EHY32304.1"/>
    <property type="molecule type" value="Genomic_DNA"/>
</dbReference>
<dbReference type="PANTHER" id="PTHR11785">
    <property type="entry name" value="AMINO ACID TRANSPORTER"/>
    <property type="match status" value="1"/>
</dbReference>
<keyword evidence="2 5" id="KW-0812">Transmembrane</keyword>
<evidence type="ECO:0000256" key="5">
    <source>
        <dbReference type="SAM" id="Phobius"/>
    </source>
</evidence>
<dbReference type="Pfam" id="PF13520">
    <property type="entry name" value="AA_permease_2"/>
    <property type="match status" value="1"/>
</dbReference>
<reference evidence="6 7" key="1">
    <citation type="submission" date="2011-11" db="EMBL/GenBank/DDBJ databases">
        <authorList>
            <person name="Weinstock G."/>
            <person name="Sodergren E."/>
            <person name="Clifton S."/>
            <person name="Fulton L."/>
            <person name="Fulton B."/>
            <person name="Courtney L."/>
            <person name="Fronick C."/>
            <person name="Harrison M."/>
            <person name="Strong C."/>
            <person name="Farmer C."/>
            <person name="Delahaunty K."/>
            <person name="Markovic C."/>
            <person name="Hall O."/>
            <person name="Minx P."/>
            <person name="Tomlinson C."/>
            <person name="Mitreva M."/>
            <person name="Hou S."/>
            <person name="Chen J."/>
            <person name="Wollam A."/>
            <person name="Pepin K.H."/>
            <person name="Johnson M."/>
            <person name="Bhonagiri V."/>
            <person name="Zhang X."/>
            <person name="Suruliraj S."/>
            <person name="Warren W."/>
            <person name="Chinwalla A."/>
            <person name="Mardis E.R."/>
            <person name="Wilson R.K."/>
        </authorList>
    </citation>
    <scope>NUCLEOTIDE SEQUENCE [LARGE SCALE GENOMIC DNA]</scope>
    <source>
        <strain evidence="6 7">YIT 11816</strain>
    </source>
</reference>
<dbReference type="STRING" id="762967.HMPREF9440_00299"/>
<dbReference type="PANTHER" id="PTHR11785:SF512">
    <property type="entry name" value="SOBREMESA, ISOFORM B"/>
    <property type="match status" value="1"/>
</dbReference>
<dbReference type="HOGENOM" id="CLU_007946_3_4_4"/>
<name>H3KC49_9BURK</name>
<feature type="transmembrane region" description="Helical" evidence="5">
    <location>
        <begin position="289"/>
        <end position="318"/>
    </location>
</feature>
<sequence>MSTSSQQPTLRRDVGLFGGISVLAGIMIGSGIFYIGAIVLQRSGMSLGLALLVWLIGGLVTLMSGICFAELGAMMPKAGGYYVYLREAYGERVAFMCGITNFFLSSSGSIAALAVAFAAAISSMWHIDPTMQKVIAVSSIVLLSLINIRGIKLGSFVQNTFMILKMLPIVLILVCGLVMGTESPDLSLSPMTIDGAPLEISWTEICAMIGFSVIATLWAYEGWTNLNNIAEEIKNPKRNIPLALILSITGVMTLYVLFNYAVYRVVPHDTIMSMVAAGDYYLGTEAAKILFGPAGMVVVGTAMMLAIFNSLNGCIMVFPRMYFAMARDGALFPSLAKLHPTWRTPINAQIASAVMAIILVLSRSLSELTSLVAVCGMIFHGLAFFSVIVLRRKYPNLERPYKVWFYPFLILVVCAIMIGLIINTVEKDPVTAALGLLVPLAGLVFYELFFRKRCEAMRAAEGAKHESNLQN</sequence>
<evidence type="ECO:0000256" key="1">
    <source>
        <dbReference type="ARBA" id="ARBA00004141"/>
    </source>
</evidence>
<accession>H3KC49</accession>
<protein>
    <submittedName>
        <fullName evidence="6">Amino acid permease</fullName>
    </submittedName>
</protein>
<dbReference type="GO" id="GO:0016020">
    <property type="term" value="C:membrane"/>
    <property type="evidence" value="ECO:0007669"/>
    <property type="project" value="UniProtKB-SubCell"/>
</dbReference>
<dbReference type="Gene3D" id="1.20.1740.10">
    <property type="entry name" value="Amino acid/polyamine transporter I"/>
    <property type="match status" value="1"/>
</dbReference>
<dbReference type="InterPro" id="IPR002293">
    <property type="entry name" value="AA/rel_permease1"/>
</dbReference>
<evidence type="ECO:0000313" key="6">
    <source>
        <dbReference type="EMBL" id="EHY32304.1"/>
    </source>
</evidence>
<feature type="transmembrane region" description="Helical" evidence="5">
    <location>
        <begin position="200"/>
        <end position="220"/>
    </location>
</feature>
<keyword evidence="3 5" id="KW-1133">Transmembrane helix</keyword>
<dbReference type="PATRIC" id="fig|762967.3.peg.252"/>
<feature type="transmembrane region" description="Helical" evidence="5">
    <location>
        <begin position="371"/>
        <end position="391"/>
    </location>
</feature>
<feature type="transmembrane region" description="Helical" evidence="5">
    <location>
        <begin position="163"/>
        <end position="180"/>
    </location>
</feature>
<feature type="transmembrane region" description="Helical" evidence="5">
    <location>
        <begin position="403"/>
        <end position="424"/>
    </location>
</feature>
<evidence type="ECO:0000313" key="7">
    <source>
        <dbReference type="Proteomes" id="UP000004956"/>
    </source>
</evidence>
<feature type="transmembrane region" description="Helical" evidence="5">
    <location>
        <begin position="240"/>
        <end position="263"/>
    </location>
</feature>
<organism evidence="6 7">
    <name type="scientific">Sutterella parvirubra YIT 11816</name>
    <dbReference type="NCBI Taxonomy" id="762967"/>
    <lineage>
        <taxon>Bacteria</taxon>
        <taxon>Pseudomonadati</taxon>
        <taxon>Pseudomonadota</taxon>
        <taxon>Betaproteobacteria</taxon>
        <taxon>Burkholderiales</taxon>
        <taxon>Sutterellaceae</taxon>
        <taxon>Sutterella</taxon>
    </lineage>
</organism>
<comment type="subcellular location">
    <subcellularLocation>
        <location evidence="1">Membrane</location>
        <topology evidence="1">Multi-pass membrane protein</topology>
    </subcellularLocation>
</comment>
<evidence type="ECO:0000256" key="2">
    <source>
        <dbReference type="ARBA" id="ARBA00022692"/>
    </source>
</evidence>
<feature type="transmembrane region" description="Helical" evidence="5">
    <location>
        <begin position="14"/>
        <end position="39"/>
    </location>
</feature>
<evidence type="ECO:0000256" key="3">
    <source>
        <dbReference type="ARBA" id="ARBA00022989"/>
    </source>
</evidence>
<feature type="transmembrane region" description="Helical" evidence="5">
    <location>
        <begin position="51"/>
        <end position="72"/>
    </location>
</feature>